<dbReference type="PANTHER" id="PTHR43673">
    <property type="entry name" value="NAD(P)H NITROREDUCTASE YDGI-RELATED"/>
    <property type="match status" value="1"/>
</dbReference>
<dbReference type="SUPFAM" id="SSF55469">
    <property type="entry name" value="FMN-dependent nitroreductase-like"/>
    <property type="match status" value="1"/>
</dbReference>
<sequence length="223" mass="24751">MTNPQIDSPVKVQTNEKDALFFDVLNERRSVRKYDSSAVISEQELREILDIATKAPSSSNLQPWRFLVVTDPELKQKLLPIANNQQQVAEASAIIIVLGDLEMYGLADKIYGASAAAGYMTEEVANNFIANSTRLYSSLPAERLKEIVVFDTGLVAMQIMLTARAKGYDTVPMGGYNRDLVREMFQIPDRYLPTLMLPVGKASAPGHPTTRLPLDDILFMNGL</sequence>
<keyword evidence="5" id="KW-1185">Reference proteome</keyword>
<dbReference type="AlphaFoldDB" id="A0A927CJQ1"/>
<organism evidence="4 5">
    <name type="scientific">Paenibacillus arenilitoris</name>
    <dbReference type="NCBI Taxonomy" id="2772299"/>
    <lineage>
        <taxon>Bacteria</taxon>
        <taxon>Bacillati</taxon>
        <taxon>Bacillota</taxon>
        <taxon>Bacilli</taxon>
        <taxon>Bacillales</taxon>
        <taxon>Paenibacillaceae</taxon>
        <taxon>Paenibacillus</taxon>
    </lineage>
</organism>
<comment type="caution">
    <text evidence="4">The sequence shown here is derived from an EMBL/GenBank/DDBJ whole genome shotgun (WGS) entry which is preliminary data.</text>
</comment>
<gene>
    <name evidence="4" type="ORF">IDH41_05270</name>
</gene>
<dbReference type="CDD" id="cd02137">
    <property type="entry name" value="MhqN-like"/>
    <property type="match status" value="1"/>
</dbReference>
<dbReference type="Proteomes" id="UP000632125">
    <property type="component" value="Unassembled WGS sequence"/>
</dbReference>
<reference evidence="4" key="1">
    <citation type="submission" date="2020-09" db="EMBL/GenBank/DDBJ databases">
        <title>A novel bacterium of genus Paenibacillus, isolated from South China Sea.</title>
        <authorList>
            <person name="Huang H."/>
            <person name="Mo K."/>
            <person name="Hu Y."/>
        </authorList>
    </citation>
    <scope>NUCLEOTIDE SEQUENCE</scope>
    <source>
        <strain evidence="4">IB182493</strain>
    </source>
</reference>
<accession>A0A927CJQ1</accession>
<evidence type="ECO:0000256" key="2">
    <source>
        <dbReference type="ARBA" id="ARBA00023002"/>
    </source>
</evidence>
<dbReference type="Gene3D" id="3.40.109.10">
    <property type="entry name" value="NADH Oxidase"/>
    <property type="match status" value="1"/>
</dbReference>
<dbReference type="RefSeq" id="WP_190858955.1">
    <property type="nucleotide sequence ID" value="NZ_JACXIY010000006.1"/>
</dbReference>
<dbReference type="InterPro" id="IPR029479">
    <property type="entry name" value="Nitroreductase"/>
</dbReference>
<evidence type="ECO:0000313" key="4">
    <source>
        <dbReference type="EMBL" id="MBD2867982.1"/>
    </source>
</evidence>
<evidence type="ECO:0000259" key="3">
    <source>
        <dbReference type="Pfam" id="PF00881"/>
    </source>
</evidence>
<evidence type="ECO:0000313" key="5">
    <source>
        <dbReference type="Proteomes" id="UP000632125"/>
    </source>
</evidence>
<name>A0A927CJQ1_9BACL</name>
<proteinExistence type="inferred from homology"/>
<feature type="domain" description="Nitroreductase" evidence="3">
    <location>
        <begin position="26"/>
        <end position="201"/>
    </location>
</feature>
<dbReference type="PANTHER" id="PTHR43673:SF10">
    <property type="entry name" value="NADH DEHYDROGENASE_NAD(P)H NITROREDUCTASE XCC3605-RELATED"/>
    <property type="match status" value="1"/>
</dbReference>
<evidence type="ECO:0000256" key="1">
    <source>
        <dbReference type="ARBA" id="ARBA00007118"/>
    </source>
</evidence>
<dbReference type="EMBL" id="JACXIY010000006">
    <property type="protein sequence ID" value="MBD2867982.1"/>
    <property type="molecule type" value="Genomic_DNA"/>
</dbReference>
<dbReference type="InterPro" id="IPR000415">
    <property type="entry name" value="Nitroreductase-like"/>
</dbReference>
<protein>
    <submittedName>
        <fullName evidence="4">Nitroreductase family protein</fullName>
    </submittedName>
</protein>
<comment type="similarity">
    <text evidence="1">Belongs to the nitroreductase family.</text>
</comment>
<dbReference type="GO" id="GO:0016491">
    <property type="term" value="F:oxidoreductase activity"/>
    <property type="evidence" value="ECO:0007669"/>
    <property type="project" value="UniProtKB-KW"/>
</dbReference>
<dbReference type="Pfam" id="PF00881">
    <property type="entry name" value="Nitroreductase"/>
    <property type="match status" value="1"/>
</dbReference>
<keyword evidence="2" id="KW-0560">Oxidoreductase</keyword>